<reference evidence="3 4" key="1">
    <citation type="submission" date="2024-10" db="EMBL/GenBank/DDBJ databases">
        <title>The Natural Products Discovery Center: Release of the First 8490 Sequenced Strains for Exploring Actinobacteria Biosynthetic Diversity.</title>
        <authorList>
            <person name="Kalkreuter E."/>
            <person name="Kautsar S.A."/>
            <person name="Yang D."/>
            <person name="Bader C.D."/>
            <person name="Teijaro C.N."/>
            <person name="Fluegel L."/>
            <person name="Davis C.M."/>
            <person name="Simpson J.R."/>
            <person name="Lauterbach L."/>
            <person name="Steele A.D."/>
            <person name="Gui C."/>
            <person name="Meng S."/>
            <person name="Li G."/>
            <person name="Viehrig K."/>
            <person name="Ye F."/>
            <person name="Su P."/>
            <person name="Kiefer A.F."/>
            <person name="Nichols A."/>
            <person name="Cepeda A.J."/>
            <person name="Yan W."/>
            <person name="Fan B."/>
            <person name="Jiang Y."/>
            <person name="Adhikari A."/>
            <person name="Zheng C.-J."/>
            <person name="Schuster L."/>
            <person name="Cowan T.M."/>
            <person name="Smanski M.J."/>
            <person name="Chevrette M.G."/>
            <person name="De Carvalho L.P.S."/>
            <person name="Shen B."/>
        </authorList>
    </citation>
    <scope>NUCLEOTIDE SEQUENCE [LARGE SCALE GENOMIC DNA]</scope>
    <source>
        <strain evidence="3 4">NPDC001281</strain>
    </source>
</reference>
<dbReference type="EMBL" id="JBIAXI010000025">
    <property type="protein sequence ID" value="MFF4777761.1"/>
    <property type="molecule type" value="Genomic_DNA"/>
</dbReference>
<dbReference type="InterPro" id="IPR005031">
    <property type="entry name" value="COQ10_START"/>
</dbReference>
<dbReference type="CDD" id="cd07817">
    <property type="entry name" value="SRPBCC_8"/>
    <property type="match status" value="1"/>
</dbReference>
<name>A0ABW6VEM9_MICFU</name>
<sequence>MSLIEHSVNVNVPVRTAYNQWTQFESFPEFMEGVDSIKQVTESRTYWAVEIGGVRREFDAEITEQHPDERVAWHSLDRPHHSGVVTFHRLDDDHCRVTLQLEYDPEGVAEMAADLLQIVRRRVKGDLERFKTFIEGRGTESGGWRGDIPGPHQQGGFGTGYDIGEPMPPQPVNPEYPPKSPLPAPGPGPVPPEGGPGTTLPRA</sequence>
<organism evidence="3 4">
    <name type="scientific">Microtetraspora fusca</name>
    <dbReference type="NCBI Taxonomy" id="1997"/>
    <lineage>
        <taxon>Bacteria</taxon>
        <taxon>Bacillati</taxon>
        <taxon>Actinomycetota</taxon>
        <taxon>Actinomycetes</taxon>
        <taxon>Streptosporangiales</taxon>
        <taxon>Streptosporangiaceae</taxon>
        <taxon>Microtetraspora</taxon>
    </lineage>
</organism>
<dbReference type="InterPro" id="IPR047137">
    <property type="entry name" value="ORF3"/>
</dbReference>
<feature type="compositionally biased region" description="Pro residues" evidence="1">
    <location>
        <begin position="166"/>
        <end position="194"/>
    </location>
</feature>
<dbReference type="Gene3D" id="3.30.530.20">
    <property type="match status" value="1"/>
</dbReference>
<keyword evidence="4" id="KW-1185">Reference proteome</keyword>
<dbReference type="RefSeq" id="WP_066943067.1">
    <property type="nucleotide sequence ID" value="NZ_BBYK01000052.1"/>
</dbReference>
<dbReference type="SUPFAM" id="SSF55961">
    <property type="entry name" value="Bet v1-like"/>
    <property type="match status" value="1"/>
</dbReference>
<dbReference type="Pfam" id="PF03364">
    <property type="entry name" value="Polyketide_cyc"/>
    <property type="match status" value="1"/>
</dbReference>
<gene>
    <name evidence="3" type="ORF">ACFY05_33535</name>
</gene>
<protein>
    <submittedName>
        <fullName evidence="3">SRPBCC family protein</fullName>
    </submittedName>
</protein>
<evidence type="ECO:0000259" key="2">
    <source>
        <dbReference type="Pfam" id="PF03364"/>
    </source>
</evidence>
<accession>A0ABW6VEM9</accession>
<dbReference type="InterPro" id="IPR023393">
    <property type="entry name" value="START-like_dom_sf"/>
</dbReference>
<proteinExistence type="predicted"/>
<evidence type="ECO:0000256" key="1">
    <source>
        <dbReference type="SAM" id="MobiDB-lite"/>
    </source>
</evidence>
<dbReference type="PANTHER" id="PTHR33824">
    <property type="entry name" value="POLYKETIDE CYCLASE/DEHYDRASE AND LIPID TRANSPORT SUPERFAMILY PROTEIN"/>
    <property type="match status" value="1"/>
</dbReference>
<evidence type="ECO:0000313" key="3">
    <source>
        <dbReference type="EMBL" id="MFF4777761.1"/>
    </source>
</evidence>
<feature type="region of interest" description="Disordered" evidence="1">
    <location>
        <begin position="138"/>
        <end position="203"/>
    </location>
</feature>
<dbReference type="Proteomes" id="UP001602119">
    <property type="component" value="Unassembled WGS sequence"/>
</dbReference>
<evidence type="ECO:0000313" key="4">
    <source>
        <dbReference type="Proteomes" id="UP001602119"/>
    </source>
</evidence>
<comment type="caution">
    <text evidence="3">The sequence shown here is derived from an EMBL/GenBank/DDBJ whole genome shotgun (WGS) entry which is preliminary data.</text>
</comment>
<dbReference type="PANTHER" id="PTHR33824:SF7">
    <property type="entry name" value="POLYKETIDE CYCLASE_DEHYDRASE AND LIPID TRANSPORT SUPERFAMILY PROTEIN"/>
    <property type="match status" value="1"/>
</dbReference>
<feature type="domain" description="Coenzyme Q-binding protein COQ10 START" evidence="2">
    <location>
        <begin position="10"/>
        <end position="129"/>
    </location>
</feature>